<reference evidence="1 2" key="1">
    <citation type="submission" date="2023-01" db="EMBL/GenBank/DDBJ databases">
        <title>Analysis of 21 Apiospora genomes using comparative genomics revels a genus with tremendous synthesis potential of carbohydrate active enzymes and secondary metabolites.</title>
        <authorList>
            <person name="Sorensen T."/>
        </authorList>
    </citation>
    <scope>NUCLEOTIDE SEQUENCE [LARGE SCALE GENOMIC DNA]</scope>
    <source>
        <strain evidence="1 2">CBS 83171</strain>
    </source>
</reference>
<evidence type="ECO:0000313" key="1">
    <source>
        <dbReference type="EMBL" id="KAK8053065.1"/>
    </source>
</evidence>
<proteinExistence type="predicted"/>
<dbReference type="EMBL" id="JAQQWM010000008">
    <property type="protein sequence ID" value="KAK8053065.1"/>
    <property type="molecule type" value="Genomic_DNA"/>
</dbReference>
<dbReference type="PANTHER" id="PTHR35179:SF1">
    <property type="entry name" value="INTEGRAL MEMBRANE PROTEIN"/>
    <property type="match status" value="1"/>
</dbReference>
<dbReference type="Proteomes" id="UP001446871">
    <property type="component" value="Unassembled WGS sequence"/>
</dbReference>
<accession>A0ABR1U2D4</accession>
<dbReference type="PANTHER" id="PTHR35179">
    <property type="entry name" value="PROTEIN CBG02620"/>
    <property type="match status" value="1"/>
</dbReference>
<comment type="caution">
    <text evidence="1">The sequence shown here is derived from an EMBL/GenBank/DDBJ whole genome shotgun (WGS) entry which is preliminary data.</text>
</comment>
<organism evidence="1 2">
    <name type="scientific">Apiospora saccharicola</name>
    <dbReference type="NCBI Taxonomy" id="335842"/>
    <lineage>
        <taxon>Eukaryota</taxon>
        <taxon>Fungi</taxon>
        <taxon>Dikarya</taxon>
        <taxon>Ascomycota</taxon>
        <taxon>Pezizomycotina</taxon>
        <taxon>Sordariomycetes</taxon>
        <taxon>Xylariomycetidae</taxon>
        <taxon>Amphisphaeriales</taxon>
        <taxon>Apiosporaceae</taxon>
        <taxon>Apiospora</taxon>
    </lineage>
</organism>
<protein>
    <submittedName>
        <fullName evidence="1">Uncharacterized protein</fullName>
    </submittedName>
</protein>
<sequence length="152" mass="16722">MFQALAVTRPEHRFDNVDVVLSRSVLANLVRFCGMGSKSFRVDVSLVQDSTLVFEYCPVAGMMGTWSRKALGLQFEQAAACYPAGLEDSYNHYRVLRYKLGPLECVVLFEADATTGPYSCTTSSGDSAETIARVERSAAGAVVVRRDRCVQH</sequence>
<evidence type="ECO:0000313" key="2">
    <source>
        <dbReference type="Proteomes" id="UP001446871"/>
    </source>
</evidence>
<gene>
    <name evidence="1" type="ORF">PG996_012366</name>
</gene>
<name>A0ABR1U2D4_9PEZI</name>
<keyword evidence="2" id="KW-1185">Reference proteome</keyword>